<comment type="domain">
    <text evidence="10">The last Arg residue of the ACP-binding site is essential for the weak association between ACP/AcpP and FabH.</text>
</comment>
<dbReference type="Pfam" id="PF08541">
    <property type="entry name" value="ACP_syn_III_C"/>
    <property type="match status" value="1"/>
</dbReference>
<name>A0ABX5E7Q4_NONUL</name>
<evidence type="ECO:0000313" key="14">
    <source>
        <dbReference type="Proteomes" id="UP000239997"/>
    </source>
</evidence>
<evidence type="ECO:0000256" key="2">
    <source>
        <dbReference type="ARBA" id="ARBA00022490"/>
    </source>
</evidence>
<comment type="caution">
    <text evidence="13">The sequence shown here is derived from an EMBL/GenBank/DDBJ whole genome shotgun (WGS) entry which is preliminary data.</text>
</comment>
<evidence type="ECO:0000313" key="13">
    <source>
        <dbReference type="EMBL" id="PRX14114.1"/>
    </source>
</evidence>
<organism evidence="13 14">
    <name type="scientific">Nonlabens ulvanivorans</name>
    <name type="common">Persicivirga ulvanivorans</name>
    <dbReference type="NCBI Taxonomy" id="906888"/>
    <lineage>
        <taxon>Bacteria</taxon>
        <taxon>Pseudomonadati</taxon>
        <taxon>Bacteroidota</taxon>
        <taxon>Flavobacteriia</taxon>
        <taxon>Flavobacteriales</taxon>
        <taxon>Flavobacteriaceae</taxon>
        <taxon>Nonlabens</taxon>
    </lineage>
</organism>
<keyword evidence="8 10" id="KW-0511">Multifunctional enzyme</keyword>
<comment type="subunit">
    <text evidence="10">Homodimer.</text>
</comment>
<feature type="active site" evidence="10">
    <location>
        <position position="117"/>
    </location>
</feature>
<dbReference type="InterPro" id="IPR013751">
    <property type="entry name" value="ACP_syn_III_N"/>
</dbReference>
<keyword evidence="4 10" id="KW-0808">Transferase</keyword>
<dbReference type="InterPro" id="IPR016039">
    <property type="entry name" value="Thiolase-like"/>
</dbReference>
<comment type="caution">
    <text evidence="10">Lacks conserved residue(s) required for the propagation of feature annotation.</text>
</comment>
<dbReference type="EC" id="2.3.1.180" evidence="10"/>
<feature type="active site" evidence="10">
    <location>
        <position position="256"/>
    </location>
</feature>
<dbReference type="PANTHER" id="PTHR34069:SF2">
    <property type="entry name" value="BETA-KETOACYL-[ACYL-CARRIER-PROTEIN] SYNTHASE III"/>
    <property type="match status" value="1"/>
</dbReference>
<dbReference type="EMBL" id="PVNA01000002">
    <property type="protein sequence ID" value="PRX14114.1"/>
    <property type="molecule type" value="Genomic_DNA"/>
</dbReference>
<keyword evidence="14" id="KW-1185">Reference proteome</keyword>
<comment type="catalytic activity">
    <reaction evidence="10">
        <text>malonyl-[ACP] + acetyl-CoA + H(+) = 3-oxobutanoyl-[ACP] + CO2 + CoA</text>
        <dbReference type="Rhea" id="RHEA:12080"/>
        <dbReference type="Rhea" id="RHEA-COMP:9623"/>
        <dbReference type="Rhea" id="RHEA-COMP:9625"/>
        <dbReference type="ChEBI" id="CHEBI:15378"/>
        <dbReference type="ChEBI" id="CHEBI:16526"/>
        <dbReference type="ChEBI" id="CHEBI:57287"/>
        <dbReference type="ChEBI" id="CHEBI:57288"/>
        <dbReference type="ChEBI" id="CHEBI:78449"/>
        <dbReference type="ChEBI" id="CHEBI:78450"/>
        <dbReference type="EC" id="2.3.1.180"/>
    </reaction>
</comment>
<protein>
    <recommendedName>
        <fullName evidence="10">Beta-ketoacyl-[acyl-carrier-protein] synthase III</fullName>
        <shortName evidence="10">Beta-ketoacyl-ACP synthase III</shortName>
        <shortName evidence="10">KAS III</shortName>
        <ecNumber evidence="10">2.3.1.180</ecNumber>
    </recommendedName>
    <alternativeName>
        <fullName evidence="10">3-oxoacyl-[acyl-carrier-protein] synthase 3</fullName>
    </alternativeName>
    <alternativeName>
        <fullName evidence="10">3-oxoacyl-[acyl-carrier-protein] synthase III</fullName>
    </alternativeName>
</protein>
<evidence type="ECO:0000256" key="1">
    <source>
        <dbReference type="ARBA" id="ARBA00008642"/>
    </source>
</evidence>
<evidence type="ECO:0000256" key="8">
    <source>
        <dbReference type="ARBA" id="ARBA00023268"/>
    </source>
</evidence>
<dbReference type="HAMAP" id="MF_01815">
    <property type="entry name" value="FabH"/>
    <property type="match status" value="1"/>
</dbReference>
<keyword evidence="6 10" id="KW-0443">Lipid metabolism</keyword>
<keyword evidence="2 10" id="KW-0963">Cytoplasm</keyword>
<evidence type="ECO:0000256" key="5">
    <source>
        <dbReference type="ARBA" id="ARBA00022832"/>
    </source>
</evidence>
<comment type="subcellular location">
    <subcellularLocation>
        <location evidence="10">Cytoplasm</location>
    </subcellularLocation>
</comment>
<dbReference type="SUPFAM" id="SSF53901">
    <property type="entry name" value="Thiolase-like"/>
    <property type="match status" value="1"/>
</dbReference>
<evidence type="ECO:0000256" key="3">
    <source>
        <dbReference type="ARBA" id="ARBA00022516"/>
    </source>
</evidence>
<feature type="domain" description="Beta-ketoacyl-[acyl-carrier-protein] synthase III N-terminal" evidence="12">
    <location>
        <begin position="111"/>
        <end position="188"/>
    </location>
</feature>
<keyword evidence="3 10" id="KW-0444">Lipid biosynthesis</keyword>
<dbReference type="InterPro" id="IPR004655">
    <property type="entry name" value="FabH"/>
</dbReference>
<gene>
    <name evidence="10" type="primary">fabH</name>
    <name evidence="13" type="ORF">LY02_01143</name>
</gene>
<dbReference type="Gene3D" id="3.40.47.10">
    <property type="match status" value="1"/>
</dbReference>
<dbReference type="Pfam" id="PF08545">
    <property type="entry name" value="ACP_syn_III"/>
    <property type="match status" value="1"/>
</dbReference>
<comment type="function">
    <text evidence="10">Catalyzes the condensation reaction of fatty acid synthesis by the addition to an acyl acceptor of two carbons from malonyl-ACP. Catalyzes the first condensation reaction which initiates fatty acid synthesis and may therefore play a role in governing the total rate of fatty acid production. Possesses both acetoacetyl-ACP synthase and acetyl transacylase activities. Its substrate specificity determines the biosynthesis of branched-chain and/or straight-chain of fatty acids.</text>
</comment>
<accession>A0ABX5E7Q4</accession>
<keyword evidence="9 10" id="KW-0012">Acyltransferase</keyword>
<evidence type="ECO:0000256" key="10">
    <source>
        <dbReference type="HAMAP-Rule" id="MF_01815"/>
    </source>
</evidence>
<evidence type="ECO:0000256" key="7">
    <source>
        <dbReference type="ARBA" id="ARBA00023160"/>
    </source>
</evidence>
<keyword evidence="5 10" id="KW-0276">Fatty acid metabolism</keyword>
<evidence type="ECO:0000259" key="11">
    <source>
        <dbReference type="Pfam" id="PF08541"/>
    </source>
</evidence>
<reference evidence="13 14" key="1">
    <citation type="submission" date="2018-03" db="EMBL/GenBank/DDBJ databases">
        <title>Genomic Encyclopedia of Archaeal and Bacterial Type Strains, Phase II (KMG-II): from individual species to whole genera.</title>
        <authorList>
            <person name="Goeker M."/>
        </authorList>
    </citation>
    <scope>NUCLEOTIDE SEQUENCE [LARGE SCALE GENOMIC DNA]</scope>
    <source>
        <strain evidence="13 14">DSM 22727</strain>
    </source>
</reference>
<feature type="active site" evidence="10">
    <location>
        <position position="286"/>
    </location>
</feature>
<keyword evidence="7 10" id="KW-0275">Fatty acid biosynthesis</keyword>
<sequence>MRLYSFMNNAYIKGTGSYAPENIVKNDFFESVGSNDAWIQKNLGIKERRISTGETTSDLAAMAGKEAIKNAGLTPQDIDLIILATATPDKLAPSCACFVQEKIEAFNAVAFDISAVCSGALFATTTAVQYIKSGMYKNVLVIGADTFSNITDWNRRDAVFFGDGAGAMVISHTNEDKGFIDFLLHTDGRGKDCWNIPAGGSLTPTTPETLEKGLQYFQMDGPAVFQTAIKVVPESIEKLLHRNNTHIDDIDFLIPHQPSVRILEEVAKRVSLPWEKVMTNMDRYANTSGGTIPIMLHETVSKGKLKDGDMVLFAAVGAGWTWATSLYKW</sequence>
<comment type="pathway">
    <text evidence="10">Lipid metabolism; fatty acid biosynthesis.</text>
</comment>
<evidence type="ECO:0000259" key="12">
    <source>
        <dbReference type="Pfam" id="PF08545"/>
    </source>
</evidence>
<proteinExistence type="inferred from homology"/>
<dbReference type="NCBIfam" id="TIGR00747">
    <property type="entry name" value="fabH"/>
    <property type="match status" value="1"/>
</dbReference>
<dbReference type="PANTHER" id="PTHR34069">
    <property type="entry name" value="3-OXOACYL-[ACYL-CARRIER-PROTEIN] SYNTHASE 3"/>
    <property type="match status" value="1"/>
</dbReference>
<evidence type="ECO:0000256" key="9">
    <source>
        <dbReference type="ARBA" id="ARBA00023315"/>
    </source>
</evidence>
<evidence type="ECO:0000256" key="6">
    <source>
        <dbReference type="ARBA" id="ARBA00023098"/>
    </source>
</evidence>
<feature type="domain" description="Beta-ketoacyl-[acyl-carrier-protein] synthase III C-terminal" evidence="11">
    <location>
        <begin position="240"/>
        <end position="329"/>
    </location>
</feature>
<dbReference type="InterPro" id="IPR013747">
    <property type="entry name" value="ACP_syn_III_C"/>
</dbReference>
<dbReference type="NCBIfam" id="NF006829">
    <property type="entry name" value="PRK09352.1"/>
    <property type="match status" value="1"/>
</dbReference>
<dbReference type="CDD" id="cd00830">
    <property type="entry name" value="KAS_III"/>
    <property type="match status" value="1"/>
</dbReference>
<comment type="similarity">
    <text evidence="1 10">Belongs to the thiolase-like superfamily. FabH family.</text>
</comment>
<dbReference type="Proteomes" id="UP000239997">
    <property type="component" value="Unassembled WGS sequence"/>
</dbReference>
<evidence type="ECO:0000256" key="4">
    <source>
        <dbReference type="ARBA" id="ARBA00022679"/>
    </source>
</evidence>